<protein>
    <recommendedName>
        <fullName evidence="3">Transcriptional regulator, CopG family</fullName>
    </recommendedName>
</protein>
<dbReference type="RefSeq" id="WP_011988472.1">
    <property type="nucleotide sequence ID" value="NC_009704.1"/>
</dbReference>
<sequence>MKTSSNTPVSVKIEPTIKARMERLGESRERTMHWLVTDAIKKYVEHEEKREELKEAAHKAWLSFQETGLHVSSEEANEWLTSLSEGHYKEPPKCHV</sequence>
<proteinExistence type="predicted"/>
<accession>A0A0U1QTB9</accession>
<evidence type="ECO:0008006" key="3">
    <source>
        <dbReference type="Google" id="ProtNLM"/>
    </source>
</evidence>
<gene>
    <name evidence="1" type="ordered locus">YpsIP31758_A0043</name>
</gene>
<dbReference type="AlphaFoldDB" id="A0A0U1QTB9"/>
<name>A0A0U1QTB9_YERP3</name>
<dbReference type="CDD" id="cd22233">
    <property type="entry name" value="RHH_CopAso-like"/>
    <property type="match status" value="1"/>
</dbReference>
<dbReference type="EMBL" id="CP000718">
    <property type="protein sequence ID" value="ABS45628.1"/>
    <property type="molecule type" value="Genomic_DNA"/>
</dbReference>
<evidence type="ECO:0000313" key="2">
    <source>
        <dbReference type="Proteomes" id="UP000002412"/>
    </source>
</evidence>
<dbReference type="Proteomes" id="UP000002412">
    <property type="component" value="Plasmid p_59kb"/>
</dbReference>
<geneLocation type="plasmid" evidence="2">
    <name>plasmid_59kb</name>
</geneLocation>
<dbReference type="HOGENOM" id="CLU_155311_3_1_6"/>
<dbReference type="GO" id="GO:0006355">
    <property type="term" value="P:regulation of DNA-templated transcription"/>
    <property type="evidence" value="ECO:0007669"/>
    <property type="project" value="InterPro"/>
</dbReference>
<dbReference type="GO" id="GO:0043565">
    <property type="term" value="F:sequence-specific DNA binding"/>
    <property type="evidence" value="ECO:0007669"/>
    <property type="project" value="UniProtKB-ARBA"/>
</dbReference>
<dbReference type="InterPro" id="IPR013321">
    <property type="entry name" value="Arc_rbn_hlx_hlx"/>
</dbReference>
<dbReference type="Gene3D" id="1.10.1220.10">
    <property type="entry name" value="Met repressor-like"/>
    <property type="match status" value="1"/>
</dbReference>
<dbReference type="InterPro" id="IPR010985">
    <property type="entry name" value="Ribbon_hlx_hlx"/>
</dbReference>
<dbReference type="KEGG" id="ypi:YpsIP31758_A0043"/>
<organism evidence="1 2">
    <name type="scientific">Yersinia pseudotuberculosis serotype O:1b (strain IP 31758)</name>
    <dbReference type="NCBI Taxonomy" id="349747"/>
    <lineage>
        <taxon>Bacteria</taxon>
        <taxon>Pseudomonadati</taxon>
        <taxon>Pseudomonadota</taxon>
        <taxon>Gammaproteobacteria</taxon>
        <taxon>Enterobacterales</taxon>
        <taxon>Yersiniaceae</taxon>
        <taxon>Yersinia</taxon>
    </lineage>
</organism>
<evidence type="ECO:0000313" key="1">
    <source>
        <dbReference type="EMBL" id="ABS45628.1"/>
    </source>
</evidence>
<keyword evidence="1" id="KW-0614">Plasmid</keyword>
<reference evidence="1 2" key="1">
    <citation type="journal article" date="2007" name="PLoS Genet.">
        <title>The complete genome sequence of Yersinia pseudotuberculosis IP31758, the causative agent of Far East scarlet-like fever.</title>
        <authorList>
            <person name="Eppinger M."/>
            <person name="Rosovitz M.J."/>
            <person name="Fricke W.F."/>
            <person name="Rasko D.A."/>
            <person name="Kokorina G."/>
            <person name="Fayolle C."/>
            <person name="Lindler L.E."/>
            <person name="Carniel E."/>
            <person name="Ravel J."/>
        </authorList>
    </citation>
    <scope>NUCLEOTIDE SEQUENCE [LARGE SCALE GENOMIC DNA]</scope>
    <source>
        <strain evidence="1 2">IP 31758</strain>
        <plasmid evidence="2">Plasmid plasmid_59kb</plasmid>
    </source>
</reference>
<dbReference type="SUPFAM" id="SSF47598">
    <property type="entry name" value="Ribbon-helix-helix"/>
    <property type="match status" value="1"/>
</dbReference>